<dbReference type="EMBL" id="KL198007">
    <property type="protein sequence ID" value="KDQ28895.1"/>
    <property type="molecule type" value="Genomic_DNA"/>
</dbReference>
<name>A0A067NPH9_PLEO1</name>
<dbReference type="InterPro" id="IPR032675">
    <property type="entry name" value="LRR_dom_sf"/>
</dbReference>
<sequence>MAGPRRDTPFTSAILEVPRLPSLPTELWTRIFTECQPTDDYPSLHRTMLTTAIIHVSKQWRAMALGCGALWASFEIAVEEYPCAGRHEELQQRLSLWLQRSRSYPLSIAVRYTPKTLSFPTISGQRGEQIKAVVRLLAMLLEHKHRFRSLRLRLPSRSLSALQALQNGPLNLLGSLDIETVGTDVSPPLDLASVNVNWTRFTTLRLDVYPRIPVDDCYRVLSKANSMKSCVMTVEGSHTPRVEPYAPITLADLQTLQLRFTNSSLGFSSHSFSELLDSLHLPRITNLDVACLFDYDSYSESNFLRELKSLLLRSSQSLKTLSLTNAHYSDQELLSILRETPRISDLSLKFPLRAGEDPISEEFIRAFISASKGQPFCPHLANFRLQCHGARFTEVSLVKMISSRVSQTGVVEALRSFDLFSARGATTLLTTASAAWVDNGFRLTTSSMTIL</sequence>
<proteinExistence type="predicted"/>
<evidence type="ECO:0000313" key="2">
    <source>
        <dbReference type="Proteomes" id="UP000027073"/>
    </source>
</evidence>
<accession>A0A067NPH9</accession>
<evidence type="ECO:0000313" key="1">
    <source>
        <dbReference type="EMBL" id="KDQ28895.1"/>
    </source>
</evidence>
<dbReference type="InParanoid" id="A0A067NPH9"/>
<dbReference type="STRING" id="1137138.A0A067NPH9"/>
<dbReference type="Proteomes" id="UP000027073">
    <property type="component" value="Unassembled WGS sequence"/>
</dbReference>
<dbReference type="AlphaFoldDB" id="A0A067NPH9"/>
<dbReference type="HOGENOM" id="CLU_607087_0_0_1"/>
<protein>
    <recommendedName>
        <fullName evidence="3">F-box domain-containing protein</fullName>
    </recommendedName>
</protein>
<organism evidence="1 2">
    <name type="scientific">Pleurotus ostreatus (strain PC15)</name>
    <name type="common">Oyster mushroom</name>
    <dbReference type="NCBI Taxonomy" id="1137138"/>
    <lineage>
        <taxon>Eukaryota</taxon>
        <taxon>Fungi</taxon>
        <taxon>Dikarya</taxon>
        <taxon>Basidiomycota</taxon>
        <taxon>Agaricomycotina</taxon>
        <taxon>Agaricomycetes</taxon>
        <taxon>Agaricomycetidae</taxon>
        <taxon>Agaricales</taxon>
        <taxon>Pleurotineae</taxon>
        <taxon>Pleurotaceae</taxon>
        <taxon>Pleurotus</taxon>
    </lineage>
</organism>
<evidence type="ECO:0008006" key="3">
    <source>
        <dbReference type="Google" id="ProtNLM"/>
    </source>
</evidence>
<dbReference type="OrthoDB" id="2968332at2759"/>
<dbReference type="Gene3D" id="3.80.10.10">
    <property type="entry name" value="Ribonuclease Inhibitor"/>
    <property type="match status" value="1"/>
</dbReference>
<gene>
    <name evidence="1" type="ORF">PLEOSDRAFT_1088922</name>
</gene>
<reference evidence="2" key="1">
    <citation type="journal article" date="2014" name="Proc. Natl. Acad. Sci. U.S.A.">
        <title>Extensive sampling of basidiomycete genomes demonstrates inadequacy of the white-rot/brown-rot paradigm for wood decay fungi.</title>
        <authorList>
            <person name="Riley R."/>
            <person name="Salamov A.A."/>
            <person name="Brown D.W."/>
            <person name="Nagy L.G."/>
            <person name="Floudas D."/>
            <person name="Held B.W."/>
            <person name="Levasseur A."/>
            <person name="Lombard V."/>
            <person name="Morin E."/>
            <person name="Otillar R."/>
            <person name="Lindquist E.A."/>
            <person name="Sun H."/>
            <person name="LaButti K.M."/>
            <person name="Schmutz J."/>
            <person name="Jabbour D."/>
            <person name="Luo H."/>
            <person name="Baker S.E."/>
            <person name="Pisabarro A.G."/>
            <person name="Walton J.D."/>
            <person name="Blanchette R.A."/>
            <person name="Henrissat B."/>
            <person name="Martin F."/>
            <person name="Cullen D."/>
            <person name="Hibbett D.S."/>
            <person name="Grigoriev I.V."/>
        </authorList>
    </citation>
    <scope>NUCLEOTIDE SEQUENCE [LARGE SCALE GENOMIC DNA]</scope>
    <source>
        <strain evidence="2">PC15</strain>
    </source>
</reference>